<proteinExistence type="predicted"/>
<dbReference type="Proteomes" id="UP000515164">
    <property type="component" value="Unplaced"/>
</dbReference>
<dbReference type="RefSeq" id="XP_033315106.1">
    <property type="nucleotide sequence ID" value="XM_033459215.1"/>
</dbReference>
<evidence type="ECO:0000313" key="1">
    <source>
        <dbReference type="Proteomes" id="UP000515164"/>
    </source>
</evidence>
<dbReference type="KEGG" id="bbif:117213673"/>
<protein>
    <submittedName>
        <fullName evidence="2">Uncharacterized protein LOC117213673</fullName>
    </submittedName>
</protein>
<dbReference type="GeneID" id="117213673"/>
<keyword evidence="1" id="KW-1185">Reference proteome</keyword>
<name>A0A6P8MMP7_9HYME</name>
<gene>
    <name evidence="2" type="primary">LOC117213673</name>
</gene>
<evidence type="ECO:0000313" key="2">
    <source>
        <dbReference type="RefSeq" id="XP_033315106.1"/>
    </source>
</evidence>
<dbReference type="AlphaFoldDB" id="A0A6P8MMP7"/>
<organism evidence="1 2">
    <name type="scientific">Bombus bifarius</name>
    <dbReference type="NCBI Taxonomy" id="103933"/>
    <lineage>
        <taxon>Eukaryota</taxon>
        <taxon>Metazoa</taxon>
        <taxon>Ecdysozoa</taxon>
        <taxon>Arthropoda</taxon>
        <taxon>Hexapoda</taxon>
        <taxon>Insecta</taxon>
        <taxon>Pterygota</taxon>
        <taxon>Neoptera</taxon>
        <taxon>Endopterygota</taxon>
        <taxon>Hymenoptera</taxon>
        <taxon>Apocrita</taxon>
        <taxon>Aculeata</taxon>
        <taxon>Apoidea</taxon>
        <taxon>Anthophila</taxon>
        <taxon>Apidae</taxon>
        <taxon>Bombus</taxon>
        <taxon>Pyrobombus</taxon>
    </lineage>
</organism>
<reference evidence="2" key="1">
    <citation type="submission" date="2025-08" db="UniProtKB">
        <authorList>
            <consortium name="RefSeq"/>
        </authorList>
    </citation>
    <scope>IDENTIFICATION</scope>
    <source>
        <tissue evidence="2">Muscle</tissue>
    </source>
</reference>
<sequence>MLKRLNNFLKEADLELSTEKTKIVVFEKRRNKRRQRKWKWGEQELEEVDEIRYLGYILQKSGSDEKHIQDRKKRVTIAMKKTWSVGERIFKQDYKRRMKMFGALIESVALFEAEVWGLNMEERLDRVQRGYVKWILGLDMTTPNYILVEECKLIEIKEKVLKRVARYEDEALESKKELLKVDVLSQPDFLTISHITPQNIRKAPHMTEEVKQSQVLSQSNPLTILQLMVDDG</sequence>
<accession>A0A6P8MMP7</accession>